<protein>
    <submittedName>
        <fullName evidence="2">Uncharacterized protein</fullName>
    </submittedName>
</protein>
<dbReference type="EMBL" id="FNGS01000005">
    <property type="protein sequence ID" value="SDM22005.1"/>
    <property type="molecule type" value="Genomic_DNA"/>
</dbReference>
<gene>
    <name evidence="2" type="ORF">SAMN04488090_2877</name>
</gene>
<reference evidence="2 3" key="1">
    <citation type="submission" date="2016-10" db="EMBL/GenBank/DDBJ databases">
        <authorList>
            <person name="de Groot N.N."/>
        </authorList>
    </citation>
    <scope>NUCLEOTIDE SEQUENCE [LARGE SCALE GENOMIC DNA]</scope>
    <source>
        <strain evidence="2 3">DSM 21668</strain>
    </source>
</reference>
<dbReference type="RefSeq" id="WP_093203520.1">
    <property type="nucleotide sequence ID" value="NZ_FNGS01000005.1"/>
</dbReference>
<dbReference type="OrthoDB" id="5873496at2"/>
<dbReference type="Proteomes" id="UP000198901">
    <property type="component" value="Unassembled WGS sequence"/>
</dbReference>
<evidence type="ECO:0000256" key="1">
    <source>
        <dbReference type="SAM" id="SignalP"/>
    </source>
</evidence>
<feature type="signal peptide" evidence="1">
    <location>
        <begin position="1"/>
        <end position="17"/>
    </location>
</feature>
<name>A0A1G9RHT5_9BACT</name>
<accession>A0A1G9RHT5</accession>
<evidence type="ECO:0000313" key="2">
    <source>
        <dbReference type="EMBL" id="SDM22005.1"/>
    </source>
</evidence>
<feature type="chain" id="PRO_5011609568" evidence="1">
    <location>
        <begin position="18"/>
        <end position="125"/>
    </location>
</feature>
<proteinExistence type="predicted"/>
<organism evidence="2 3">
    <name type="scientific">Siphonobacter aquaeclarae</name>
    <dbReference type="NCBI Taxonomy" id="563176"/>
    <lineage>
        <taxon>Bacteria</taxon>
        <taxon>Pseudomonadati</taxon>
        <taxon>Bacteroidota</taxon>
        <taxon>Cytophagia</taxon>
        <taxon>Cytophagales</taxon>
        <taxon>Cytophagaceae</taxon>
        <taxon>Siphonobacter</taxon>
    </lineage>
</organism>
<dbReference type="AlphaFoldDB" id="A0A1G9RHT5"/>
<keyword evidence="1" id="KW-0732">Signal</keyword>
<dbReference type="STRING" id="563176.SAMN04488090_2877"/>
<evidence type="ECO:0000313" key="3">
    <source>
        <dbReference type="Proteomes" id="UP000198901"/>
    </source>
</evidence>
<keyword evidence="3" id="KW-1185">Reference proteome</keyword>
<sequence length="125" mass="13933">MKRLFFLLSLLPGAAFSQIAVNGVSLDSIPDLKVIQLIVGNRDTRRDQGIVVDYGQAKDVSISSRITFGKSRESKQIRSTVEAINIFENNGWEYVDTTLFPVLGTVPSHTLYLTFRRKKDSAAGR</sequence>